<evidence type="ECO:0000256" key="2">
    <source>
        <dbReference type="ARBA" id="ARBA00007441"/>
    </source>
</evidence>
<dbReference type="InterPro" id="IPR004839">
    <property type="entry name" value="Aminotransferase_I/II_large"/>
</dbReference>
<comment type="cofactor">
    <cofactor evidence="1 6">
        <name>pyridoxal 5'-phosphate</name>
        <dbReference type="ChEBI" id="CHEBI:597326"/>
    </cofactor>
</comment>
<feature type="domain" description="Aminotransferase class I/classII large" evidence="7">
    <location>
        <begin position="74"/>
        <end position="304"/>
    </location>
</feature>
<dbReference type="Gene3D" id="3.90.1150.10">
    <property type="entry name" value="Aspartate Aminotransferase, domain 1"/>
    <property type="match status" value="1"/>
</dbReference>
<dbReference type="Pfam" id="PF00155">
    <property type="entry name" value="Aminotran_1_2"/>
    <property type="match status" value="1"/>
</dbReference>
<evidence type="ECO:0000259" key="7">
    <source>
        <dbReference type="Pfam" id="PF00155"/>
    </source>
</evidence>
<keyword evidence="5" id="KW-0663">Pyridoxal phosphate</keyword>
<dbReference type="PROSITE" id="PS00105">
    <property type="entry name" value="AA_TRANSFER_CLASS_1"/>
    <property type="match status" value="1"/>
</dbReference>
<dbReference type="GO" id="GO:0008483">
    <property type="term" value="F:transaminase activity"/>
    <property type="evidence" value="ECO:0007669"/>
    <property type="project" value="UniProtKB-KW"/>
</dbReference>
<evidence type="ECO:0000256" key="6">
    <source>
        <dbReference type="RuleBase" id="RU000481"/>
    </source>
</evidence>
<evidence type="ECO:0000256" key="1">
    <source>
        <dbReference type="ARBA" id="ARBA00001933"/>
    </source>
</evidence>
<evidence type="ECO:0000313" key="9">
    <source>
        <dbReference type="Proteomes" id="UP000179270"/>
    </source>
</evidence>
<dbReference type="Gene3D" id="3.40.640.10">
    <property type="entry name" value="Type I PLP-dependent aspartate aminotransferase-like (Major domain)"/>
    <property type="match status" value="1"/>
</dbReference>
<dbReference type="InterPro" id="IPR015421">
    <property type="entry name" value="PyrdxlP-dep_Trfase_major"/>
</dbReference>
<dbReference type="Proteomes" id="UP000179270">
    <property type="component" value="Unassembled WGS sequence"/>
</dbReference>
<organism evidence="8 9">
    <name type="scientific">Candidatus Roizmanbacteria bacterium RIFCSPLOWO2_01_FULL_35_13</name>
    <dbReference type="NCBI Taxonomy" id="1802055"/>
    <lineage>
        <taxon>Bacteria</taxon>
        <taxon>Candidatus Roizmaniibacteriota</taxon>
    </lineage>
</organism>
<dbReference type="InterPro" id="IPR015422">
    <property type="entry name" value="PyrdxlP-dep_Trfase_small"/>
</dbReference>
<dbReference type="EMBL" id="MGAF01000008">
    <property type="protein sequence ID" value="OGK42364.1"/>
    <property type="molecule type" value="Genomic_DNA"/>
</dbReference>
<gene>
    <name evidence="8" type="ORF">A3A74_07975</name>
</gene>
<dbReference type="SUPFAM" id="SSF53383">
    <property type="entry name" value="PLP-dependent transferases"/>
    <property type="match status" value="1"/>
</dbReference>
<evidence type="ECO:0000313" key="8">
    <source>
        <dbReference type="EMBL" id="OGK42364.1"/>
    </source>
</evidence>
<name>A0A1F7IG74_9BACT</name>
<accession>A0A1F7IG74</accession>
<evidence type="ECO:0000256" key="3">
    <source>
        <dbReference type="ARBA" id="ARBA00022576"/>
    </source>
</evidence>
<dbReference type="PANTHER" id="PTHR46383:SF1">
    <property type="entry name" value="ASPARTATE AMINOTRANSFERASE"/>
    <property type="match status" value="1"/>
</dbReference>
<keyword evidence="4 6" id="KW-0808">Transferase</keyword>
<dbReference type="InterPro" id="IPR015424">
    <property type="entry name" value="PyrdxlP-dep_Trfase"/>
</dbReference>
<evidence type="ECO:0000256" key="4">
    <source>
        <dbReference type="ARBA" id="ARBA00022679"/>
    </source>
</evidence>
<comment type="caution">
    <text evidence="8">The sequence shown here is derived from an EMBL/GenBank/DDBJ whole genome shotgun (WGS) entry which is preliminary data.</text>
</comment>
<dbReference type="InterPro" id="IPR004838">
    <property type="entry name" value="NHTrfase_class1_PyrdxlP-BS"/>
</dbReference>
<protein>
    <recommendedName>
        <fullName evidence="6">Aminotransferase</fullName>
        <ecNumber evidence="6">2.6.1.-</ecNumber>
    </recommendedName>
</protein>
<sequence>MKKIVIPSKAFFNKAEKIISGIINQQPLYQDYYHINDIITDDTPELQKLILKQTELDKFKISAGTSDYVMYKAYKDKIIADFKNNSYYRNYNNPPGNNEARFALAEVENAKFDNELIYTYKDFSLAEGSTGAISEIFEYIKRSFQVPEIIIGTPTYYLYKYLAKFFKISYQEAFSIESVREKTVFFNPIQDILAKLSKKTKLVVIVQPNNPTNQIYVIKDVKRLLNECKKRKILLLVDELFSELIFASYQFTPTDILAEKMGCLNNLVIVKGYSKSKNLAGLRIGYLFSINKKLIEGVNQISEQRQCFAGSSNYSGLIALDSFVQSVKSKAQKNPNISEILRKTKKIFSKFSPTIANLKIVKLKKIYVGYIDYLTKLKKYYGEYCKEAYEILEDEIIQFVPKIVAYNTIVKIKGIDNVNFFDFCLNFYLCCNVVTQIGPCFAFDQNRWQRDKNLGFWLRLSYSRKNKKQFMDSLKLLIQFKKIYLNSPEKFLKTNLTF</sequence>
<dbReference type="AlphaFoldDB" id="A0A1F7IG74"/>
<dbReference type="InterPro" id="IPR050596">
    <property type="entry name" value="AspAT/PAT-like"/>
</dbReference>
<comment type="similarity">
    <text evidence="2 6">Belongs to the class-I pyridoxal-phosphate-dependent aminotransferase family.</text>
</comment>
<keyword evidence="3 6" id="KW-0032">Aminotransferase</keyword>
<proteinExistence type="inferred from homology"/>
<dbReference type="GO" id="GO:0006520">
    <property type="term" value="P:amino acid metabolic process"/>
    <property type="evidence" value="ECO:0007669"/>
    <property type="project" value="InterPro"/>
</dbReference>
<evidence type="ECO:0000256" key="5">
    <source>
        <dbReference type="ARBA" id="ARBA00022898"/>
    </source>
</evidence>
<reference evidence="8 9" key="1">
    <citation type="journal article" date="2016" name="Nat. Commun.">
        <title>Thousands of microbial genomes shed light on interconnected biogeochemical processes in an aquifer system.</title>
        <authorList>
            <person name="Anantharaman K."/>
            <person name="Brown C.T."/>
            <person name="Hug L.A."/>
            <person name="Sharon I."/>
            <person name="Castelle C.J."/>
            <person name="Probst A.J."/>
            <person name="Thomas B.C."/>
            <person name="Singh A."/>
            <person name="Wilkins M.J."/>
            <person name="Karaoz U."/>
            <person name="Brodie E.L."/>
            <person name="Williams K.H."/>
            <person name="Hubbard S.S."/>
            <person name="Banfield J.F."/>
        </authorList>
    </citation>
    <scope>NUCLEOTIDE SEQUENCE [LARGE SCALE GENOMIC DNA]</scope>
</reference>
<dbReference type="PANTHER" id="PTHR46383">
    <property type="entry name" value="ASPARTATE AMINOTRANSFERASE"/>
    <property type="match status" value="1"/>
</dbReference>
<dbReference type="EC" id="2.6.1.-" evidence="6"/>
<dbReference type="GO" id="GO:0030170">
    <property type="term" value="F:pyridoxal phosphate binding"/>
    <property type="evidence" value="ECO:0007669"/>
    <property type="project" value="InterPro"/>
</dbReference>
<dbReference type="STRING" id="1802055.A3A74_07975"/>
<dbReference type="CDD" id="cd00609">
    <property type="entry name" value="AAT_like"/>
    <property type="match status" value="1"/>
</dbReference>